<dbReference type="SUPFAM" id="SSF52172">
    <property type="entry name" value="CheY-like"/>
    <property type="match status" value="1"/>
</dbReference>
<keyword evidence="5" id="KW-1185">Reference proteome</keyword>
<dbReference type="InterPro" id="IPR050595">
    <property type="entry name" value="Bact_response_regulator"/>
</dbReference>
<dbReference type="GO" id="GO:0000160">
    <property type="term" value="P:phosphorelay signal transduction system"/>
    <property type="evidence" value="ECO:0007669"/>
    <property type="project" value="InterPro"/>
</dbReference>
<dbReference type="RefSeq" id="WP_133882619.1">
    <property type="nucleotide sequence ID" value="NZ_MWIN01000019.1"/>
</dbReference>
<reference evidence="4 5" key="1">
    <citation type="submission" date="2019-03" db="EMBL/GenBank/DDBJ databases">
        <title>Genomic Encyclopedia of Type Strains, Phase IV (KMG-IV): sequencing the most valuable type-strain genomes for metagenomic binning, comparative biology and taxonomic classification.</title>
        <authorList>
            <person name="Goeker M."/>
        </authorList>
    </citation>
    <scope>NUCLEOTIDE SEQUENCE [LARGE SCALE GENOMIC DNA]</scope>
    <source>
        <strain evidence="4 5">DSM 26377</strain>
    </source>
</reference>
<evidence type="ECO:0000256" key="1">
    <source>
        <dbReference type="ARBA" id="ARBA00022553"/>
    </source>
</evidence>
<dbReference type="PROSITE" id="PS50110">
    <property type="entry name" value="RESPONSE_REGULATORY"/>
    <property type="match status" value="1"/>
</dbReference>
<name>A0A4R7NZQ1_9GAMM</name>
<dbReference type="Pfam" id="PF00072">
    <property type="entry name" value="Response_reg"/>
    <property type="match status" value="1"/>
</dbReference>
<evidence type="ECO:0000256" key="2">
    <source>
        <dbReference type="PROSITE-ProRule" id="PRU00169"/>
    </source>
</evidence>
<organism evidence="4 5">
    <name type="scientific">Panacagrimonas perspica</name>
    <dbReference type="NCBI Taxonomy" id="381431"/>
    <lineage>
        <taxon>Bacteria</taxon>
        <taxon>Pseudomonadati</taxon>
        <taxon>Pseudomonadota</taxon>
        <taxon>Gammaproteobacteria</taxon>
        <taxon>Nevskiales</taxon>
        <taxon>Nevskiaceae</taxon>
        <taxon>Panacagrimonas</taxon>
    </lineage>
</organism>
<dbReference type="Gene3D" id="3.40.50.2300">
    <property type="match status" value="1"/>
</dbReference>
<proteinExistence type="predicted"/>
<dbReference type="SMART" id="SM00448">
    <property type="entry name" value="REC"/>
    <property type="match status" value="1"/>
</dbReference>
<feature type="domain" description="Response regulatory" evidence="3">
    <location>
        <begin position="3"/>
        <end position="118"/>
    </location>
</feature>
<dbReference type="OrthoDB" id="9800897at2"/>
<dbReference type="AlphaFoldDB" id="A0A4R7NZQ1"/>
<dbReference type="PANTHER" id="PTHR44591">
    <property type="entry name" value="STRESS RESPONSE REGULATOR PROTEIN 1"/>
    <property type="match status" value="1"/>
</dbReference>
<dbReference type="PANTHER" id="PTHR44591:SF3">
    <property type="entry name" value="RESPONSE REGULATORY DOMAIN-CONTAINING PROTEIN"/>
    <property type="match status" value="1"/>
</dbReference>
<protein>
    <submittedName>
        <fullName evidence="4">Response regulator receiver domain-containing protein</fullName>
    </submittedName>
</protein>
<evidence type="ECO:0000313" key="4">
    <source>
        <dbReference type="EMBL" id="TDU26399.1"/>
    </source>
</evidence>
<dbReference type="InterPro" id="IPR011006">
    <property type="entry name" value="CheY-like_superfamily"/>
</dbReference>
<evidence type="ECO:0000259" key="3">
    <source>
        <dbReference type="PROSITE" id="PS50110"/>
    </source>
</evidence>
<feature type="modified residue" description="4-aspartylphosphate" evidence="2">
    <location>
        <position position="52"/>
    </location>
</feature>
<sequence>MASVLVVDDEFGITEVLDALLTDAGHHVRRAINGRQALELVHEQRPDLILLDMMMPIMDGPTTLKAIRSDPQSASTPVILMSSLPPDKVVKMVDQAFESILTKPFRAKDAIEAINTALTGSA</sequence>
<dbReference type="InterPro" id="IPR001789">
    <property type="entry name" value="Sig_transdc_resp-reg_receiver"/>
</dbReference>
<dbReference type="Proteomes" id="UP000295341">
    <property type="component" value="Unassembled WGS sequence"/>
</dbReference>
<accession>A0A4R7NZQ1</accession>
<gene>
    <name evidence="4" type="ORF">DFR24_3423</name>
</gene>
<keyword evidence="1 2" id="KW-0597">Phosphoprotein</keyword>
<dbReference type="EMBL" id="SOBT01000010">
    <property type="protein sequence ID" value="TDU26399.1"/>
    <property type="molecule type" value="Genomic_DNA"/>
</dbReference>
<comment type="caution">
    <text evidence="4">The sequence shown here is derived from an EMBL/GenBank/DDBJ whole genome shotgun (WGS) entry which is preliminary data.</text>
</comment>
<evidence type="ECO:0000313" key="5">
    <source>
        <dbReference type="Proteomes" id="UP000295341"/>
    </source>
</evidence>